<keyword evidence="1" id="KW-0812">Transmembrane</keyword>
<keyword evidence="3" id="KW-1185">Reference proteome</keyword>
<accession>A0A494YYG7</accession>
<keyword evidence="1" id="KW-0472">Membrane</keyword>
<protein>
    <submittedName>
        <fullName evidence="2">Uncharacterized protein</fullName>
    </submittedName>
</protein>
<name>A0A494YYG7_9BACL</name>
<gene>
    <name evidence="2" type="ORF">D8M03_12295</name>
</gene>
<evidence type="ECO:0000313" key="2">
    <source>
        <dbReference type="EMBL" id="RKQ15278.1"/>
    </source>
</evidence>
<keyword evidence="1" id="KW-1133">Transmembrane helix</keyword>
<dbReference type="Proteomes" id="UP000272238">
    <property type="component" value="Unassembled WGS sequence"/>
</dbReference>
<reference evidence="2 3" key="1">
    <citation type="journal article" date="2016" name="Antonie Van Leeuwenhoek">
        <title>Lysinibacillus endophyticus sp. nov., an indole-3-acetic acid producing endophytic bacterium isolated from corn root (Zea mays cv. Xinken-5).</title>
        <authorList>
            <person name="Yu J."/>
            <person name="Guan X."/>
            <person name="Liu C."/>
            <person name="Xiang W."/>
            <person name="Yu Z."/>
            <person name="Liu X."/>
            <person name="Wang G."/>
        </authorList>
    </citation>
    <scope>NUCLEOTIDE SEQUENCE [LARGE SCALE GENOMIC DNA]</scope>
    <source>
        <strain evidence="2 3">DSM 100506</strain>
    </source>
</reference>
<evidence type="ECO:0000256" key="1">
    <source>
        <dbReference type="SAM" id="Phobius"/>
    </source>
</evidence>
<organism evidence="2 3">
    <name type="scientific">Ureibacillus endophyticus</name>
    <dbReference type="NCBI Taxonomy" id="1978490"/>
    <lineage>
        <taxon>Bacteria</taxon>
        <taxon>Bacillati</taxon>
        <taxon>Bacillota</taxon>
        <taxon>Bacilli</taxon>
        <taxon>Bacillales</taxon>
        <taxon>Caryophanaceae</taxon>
        <taxon>Ureibacillus</taxon>
    </lineage>
</organism>
<proteinExistence type="predicted"/>
<dbReference type="EMBL" id="RBZN01000032">
    <property type="protein sequence ID" value="RKQ15278.1"/>
    <property type="molecule type" value="Genomic_DNA"/>
</dbReference>
<feature type="transmembrane region" description="Helical" evidence="1">
    <location>
        <begin position="115"/>
        <end position="135"/>
    </location>
</feature>
<sequence length="155" mass="17786">MVNGKNYRDVLVENYSQLTIHHIVMMEKNENRNVIITDKDGNIIDHSEHIKLLEDKLSIVNNQKIDMDKIIINEWKDSPYIASAHPYDIDENTDGYVVMFQSTKDLLQMVKGMNLHFAIAGVTSLIVLLIVYTILSKIITKPFIRIKDAQITDGD</sequence>
<comment type="caution">
    <text evidence="2">The sequence shown here is derived from an EMBL/GenBank/DDBJ whole genome shotgun (WGS) entry which is preliminary data.</text>
</comment>
<dbReference type="AlphaFoldDB" id="A0A494YYG7"/>
<evidence type="ECO:0000313" key="3">
    <source>
        <dbReference type="Proteomes" id="UP000272238"/>
    </source>
</evidence>